<dbReference type="InterPro" id="IPR035424">
    <property type="entry name" value="Antitoxin_RelB"/>
</dbReference>
<dbReference type="AlphaFoldDB" id="A0A9D1GAA1"/>
<dbReference type="Proteomes" id="UP000886893">
    <property type="component" value="Unassembled WGS sequence"/>
</dbReference>
<name>A0A9D1GAA1_9FIRM</name>
<sequence length="126" mass="15012">FEKPIVLKRRKYEAVLIERNLLKLFLQDSVLQVKKEIDKDKNTILWVEKLNVWGKGESLSDATEDLCNHLKEYANDIYDNFMFYFYGQNIKDKLSYIFHILLCETTEDLKQILVFNASKKTKKTKI</sequence>
<reference evidence="1" key="2">
    <citation type="journal article" date="2021" name="PeerJ">
        <title>Extensive microbial diversity within the chicken gut microbiome revealed by metagenomics and culture.</title>
        <authorList>
            <person name="Gilroy R."/>
            <person name="Ravi A."/>
            <person name="Getino M."/>
            <person name="Pursley I."/>
            <person name="Horton D.L."/>
            <person name="Alikhan N.F."/>
            <person name="Baker D."/>
            <person name="Gharbi K."/>
            <person name="Hall N."/>
            <person name="Watson M."/>
            <person name="Adriaenssens E.M."/>
            <person name="Foster-Nyarko E."/>
            <person name="Jarju S."/>
            <person name="Secka A."/>
            <person name="Antonio M."/>
            <person name="Oren A."/>
            <person name="Chaudhuri R.R."/>
            <person name="La Ragione R."/>
            <person name="Hildebrand F."/>
            <person name="Pallen M.J."/>
        </authorList>
    </citation>
    <scope>NUCLEOTIDE SEQUENCE</scope>
    <source>
        <strain evidence="1">14508</strain>
    </source>
</reference>
<feature type="non-terminal residue" evidence="1">
    <location>
        <position position="1"/>
    </location>
</feature>
<comment type="caution">
    <text evidence="1">The sequence shown here is derived from an EMBL/GenBank/DDBJ whole genome shotgun (WGS) entry which is preliminary data.</text>
</comment>
<evidence type="ECO:0000313" key="1">
    <source>
        <dbReference type="EMBL" id="HIT17961.1"/>
    </source>
</evidence>
<organism evidence="1 2">
    <name type="scientific">Candidatus Caccosoma faecigallinarum</name>
    <dbReference type="NCBI Taxonomy" id="2840720"/>
    <lineage>
        <taxon>Bacteria</taxon>
        <taxon>Bacillati</taxon>
        <taxon>Bacillota</taxon>
        <taxon>Bacillota incertae sedis</taxon>
        <taxon>Candidatus Caccosoma</taxon>
    </lineage>
</organism>
<accession>A0A9D1GAA1</accession>
<proteinExistence type="predicted"/>
<evidence type="ECO:0000313" key="2">
    <source>
        <dbReference type="Proteomes" id="UP000886893"/>
    </source>
</evidence>
<dbReference type="Gene3D" id="3.30.160.620">
    <property type="match status" value="1"/>
</dbReference>
<dbReference type="Pfam" id="PF12910">
    <property type="entry name" value="PHD_like"/>
    <property type="match status" value="1"/>
</dbReference>
<dbReference type="EMBL" id="DVKI01000197">
    <property type="protein sequence ID" value="HIT17961.1"/>
    <property type="molecule type" value="Genomic_DNA"/>
</dbReference>
<protein>
    <submittedName>
        <fullName evidence="1">Uncharacterized protein</fullName>
    </submittedName>
</protein>
<reference evidence="1" key="1">
    <citation type="submission" date="2020-10" db="EMBL/GenBank/DDBJ databases">
        <authorList>
            <person name="Gilroy R."/>
        </authorList>
    </citation>
    <scope>NUCLEOTIDE SEQUENCE</scope>
    <source>
        <strain evidence="1">14508</strain>
    </source>
</reference>
<gene>
    <name evidence="1" type="ORF">IAD04_06300</name>
</gene>